<organism evidence="2 3">
    <name type="scientific">Penaeus vannamei</name>
    <name type="common">Whiteleg shrimp</name>
    <name type="synonym">Litopenaeus vannamei</name>
    <dbReference type="NCBI Taxonomy" id="6689"/>
    <lineage>
        <taxon>Eukaryota</taxon>
        <taxon>Metazoa</taxon>
        <taxon>Ecdysozoa</taxon>
        <taxon>Arthropoda</taxon>
        <taxon>Crustacea</taxon>
        <taxon>Multicrustacea</taxon>
        <taxon>Malacostraca</taxon>
        <taxon>Eumalacostraca</taxon>
        <taxon>Eucarida</taxon>
        <taxon>Decapoda</taxon>
        <taxon>Dendrobranchiata</taxon>
        <taxon>Penaeoidea</taxon>
        <taxon>Penaeidae</taxon>
        <taxon>Penaeus</taxon>
    </lineage>
</organism>
<dbReference type="EMBL" id="QCYY01002669">
    <property type="protein sequence ID" value="ROT68416.1"/>
    <property type="molecule type" value="Genomic_DNA"/>
</dbReference>
<gene>
    <name evidence="2" type="ORF">C7M84_013430</name>
</gene>
<accession>A0A3R7MS33</accession>
<evidence type="ECO:0000313" key="3">
    <source>
        <dbReference type="Proteomes" id="UP000283509"/>
    </source>
</evidence>
<reference evidence="2 3" key="1">
    <citation type="submission" date="2018-04" db="EMBL/GenBank/DDBJ databases">
        <authorList>
            <person name="Zhang X."/>
            <person name="Yuan J."/>
            <person name="Li F."/>
            <person name="Xiang J."/>
        </authorList>
    </citation>
    <scope>NUCLEOTIDE SEQUENCE [LARGE SCALE GENOMIC DNA]</scope>
    <source>
        <tissue evidence="2">Muscle</tissue>
    </source>
</reference>
<protein>
    <submittedName>
        <fullName evidence="2">Uncharacterized protein</fullName>
    </submittedName>
</protein>
<comment type="caution">
    <text evidence="2">The sequence shown here is derived from an EMBL/GenBank/DDBJ whole genome shotgun (WGS) entry which is preliminary data.</text>
</comment>
<evidence type="ECO:0000313" key="2">
    <source>
        <dbReference type="EMBL" id="ROT68416.1"/>
    </source>
</evidence>
<reference evidence="2 3" key="2">
    <citation type="submission" date="2019-01" db="EMBL/GenBank/DDBJ databases">
        <title>The decoding of complex shrimp genome reveals the adaptation for benthos swimmer, frequently molting mechanism and breeding impact on genome.</title>
        <authorList>
            <person name="Sun Y."/>
            <person name="Gao Y."/>
            <person name="Yu Y."/>
        </authorList>
    </citation>
    <scope>NUCLEOTIDE SEQUENCE [LARGE SCALE GENOMIC DNA]</scope>
    <source>
        <tissue evidence="2">Muscle</tissue>
    </source>
</reference>
<keyword evidence="3" id="KW-1185">Reference proteome</keyword>
<dbReference type="AlphaFoldDB" id="A0A3R7MS33"/>
<feature type="compositionally biased region" description="Basic and acidic residues" evidence="1">
    <location>
        <begin position="95"/>
        <end position="118"/>
    </location>
</feature>
<sequence>MSRKHSGEPLAARYERTNSEGLVLSGQGPLRPGPGVASSSSVKLRQNLKFLRRQVDLLGSRVRRLHLPGHSARYHFSEHFETLHRHMGFAITHSGDSRDPEKHSYSQGERERGREGRGVHTRQGHLRECWRGAEGRPPRLPTAGGGPILRALFQEKGVDLLVFELGFGGRPVKPRQTTSDAVIPP</sequence>
<evidence type="ECO:0000256" key="1">
    <source>
        <dbReference type="SAM" id="MobiDB-lite"/>
    </source>
</evidence>
<feature type="region of interest" description="Disordered" evidence="1">
    <location>
        <begin position="91"/>
        <end position="123"/>
    </location>
</feature>
<name>A0A3R7MS33_PENVA</name>
<proteinExistence type="predicted"/>
<dbReference type="Proteomes" id="UP000283509">
    <property type="component" value="Unassembled WGS sequence"/>
</dbReference>
<feature type="region of interest" description="Disordered" evidence="1">
    <location>
        <begin position="15"/>
        <end position="40"/>
    </location>
</feature>